<keyword evidence="4" id="KW-1185">Reference proteome</keyword>
<accession>A0A2U2DH17</accession>
<dbReference type="GO" id="GO:0003677">
    <property type="term" value="F:DNA binding"/>
    <property type="evidence" value="ECO:0007669"/>
    <property type="project" value="InterPro"/>
</dbReference>
<name>A0A2U2DH17_9HYPH</name>
<evidence type="ECO:0000256" key="1">
    <source>
        <dbReference type="SAM" id="MobiDB-lite"/>
    </source>
</evidence>
<dbReference type="InterPro" id="IPR000157">
    <property type="entry name" value="TIR_dom"/>
</dbReference>
<proteinExistence type="predicted"/>
<dbReference type="SUPFAM" id="SSF52200">
    <property type="entry name" value="Toll/Interleukin receptor TIR domain"/>
    <property type="match status" value="1"/>
</dbReference>
<dbReference type="Pfam" id="PF13676">
    <property type="entry name" value="TIR_2"/>
    <property type="match status" value="1"/>
</dbReference>
<gene>
    <name evidence="3" type="ORF">DEM27_30160</name>
</gene>
<dbReference type="AlphaFoldDB" id="A0A2U2DH17"/>
<protein>
    <recommendedName>
        <fullName evidence="2">TIR domain-containing protein</fullName>
    </recommendedName>
</protein>
<dbReference type="Gene3D" id="3.40.50.10140">
    <property type="entry name" value="Toll/interleukin-1 receptor homology (TIR) domain"/>
    <property type="match status" value="1"/>
</dbReference>
<dbReference type="RefSeq" id="WP_109461962.1">
    <property type="nucleotide sequence ID" value="NZ_QFBC01000023.1"/>
</dbReference>
<organism evidence="3 4">
    <name type="scientific">Metarhizobium album</name>
    <dbReference type="NCBI Taxonomy" id="2182425"/>
    <lineage>
        <taxon>Bacteria</taxon>
        <taxon>Pseudomonadati</taxon>
        <taxon>Pseudomonadota</taxon>
        <taxon>Alphaproteobacteria</taxon>
        <taxon>Hyphomicrobiales</taxon>
        <taxon>Rhizobiaceae</taxon>
        <taxon>Metarhizobium</taxon>
    </lineage>
</organism>
<dbReference type="GO" id="GO:0009307">
    <property type="term" value="P:DNA restriction-modification system"/>
    <property type="evidence" value="ECO:0007669"/>
    <property type="project" value="InterPro"/>
</dbReference>
<dbReference type="EMBL" id="QFBC01000023">
    <property type="protein sequence ID" value="PWE52558.1"/>
    <property type="molecule type" value="Genomic_DNA"/>
</dbReference>
<evidence type="ECO:0000313" key="4">
    <source>
        <dbReference type="Proteomes" id="UP000245252"/>
    </source>
</evidence>
<feature type="region of interest" description="Disordered" evidence="1">
    <location>
        <begin position="158"/>
        <end position="184"/>
    </location>
</feature>
<dbReference type="InterPro" id="IPR007560">
    <property type="entry name" value="Restrct_endonuc_IV_Mrr"/>
</dbReference>
<comment type="caution">
    <text evidence="3">The sequence shown here is derived from an EMBL/GenBank/DDBJ whole genome shotgun (WGS) entry which is preliminary data.</text>
</comment>
<dbReference type="InterPro" id="IPR035897">
    <property type="entry name" value="Toll_tir_struct_dom_sf"/>
</dbReference>
<dbReference type="Pfam" id="PF04471">
    <property type="entry name" value="Mrr_cat"/>
    <property type="match status" value="1"/>
</dbReference>
<dbReference type="Proteomes" id="UP000245252">
    <property type="component" value="Unassembled WGS sequence"/>
</dbReference>
<sequence>MTYDFANLHHADFEELARALAGRALGVRFEAFPAGPDDGIDGRHTTADGDIVLQAKHYGRSSFSALKSTMKRERASIDTLKPNRYLLVTSTPLTPANKRALQEIIGPSLLSPGDIFGPDDLNSLLRAYPDIEKAHPKLWMGSTAVMESVLTSVIEKSGLRSEQPPESLSTLLPAPKQAEGEAASPEEIPRDTIFIIKSSPRDDEFTIWLAPKLQAEGYRVFADILTLQPGDRWRRQINIALQHRAVKVLVCCCNETLEDENVQEDIAIAAEVAEFVDDARFLIPLRLEPYRKIKGIGDALAVDFVRGWAEGLLSLLDTLKRQKVPRDPGRVTIDPNWQVFRRRGSVALVDEPERLTSNWLRITEIPGAILYYEASGAVDRSRLQKALDAFAFPAALMGQGFVTFAQPDEIEDAFALAGKFTVKEEIELTSFIESGHQKLKVEKQVAANLIHTMFKKAWIAHCRKLGFIEYQYSNAAGFHVSPDQAQIGQRIPWGQQGERRSSMLRNVAKGHVWQFGVTAIPAFWPFFHFKLKSRVLFAKDNKTPAGVAIEDAKKQHRLRRTICKGWRNKQWYGRMLAFLEILSGDSAFIRLPLSPTASLVLEASPLLFTSPVSTALPDILDADAEETDLSTLGRPEADEVDDEAA</sequence>
<evidence type="ECO:0000313" key="3">
    <source>
        <dbReference type="EMBL" id="PWE52558.1"/>
    </source>
</evidence>
<evidence type="ECO:0000259" key="2">
    <source>
        <dbReference type="SMART" id="SM00255"/>
    </source>
</evidence>
<dbReference type="GO" id="GO:0004519">
    <property type="term" value="F:endonuclease activity"/>
    <property type="evidence" value="ECO:0007669"/>
    <property type="project" value="InterPro"/>
</dbReference>
<dbReference type="SMART" id="SM00255">
    <property type="entry name" value="TIR"/>
    <property type="match status" value="1"/>
</dbReference>
<reference evidence="3 4" key="1">
    <citation type="submission" date="2018-05" db="EMBL/GenBank/DDBJ databases">
        <title>The draft genome of strain NS-104.</title>
        <authorList>
            <person name="Hang P."/>
            <person name="Jiang J."/>
        </authorList>
    </citation>
    <scope>NUCLEOTIDE SEQUENCE [LARGE SCALE GENOMIC DNA]</scope>
    <source>
        <strain evidence="3 4">NS-104</strain>
    </source>
</reference>
<feature type="region of interest" description="Disordered" evidence="1">
    <location>
        <begin position="626"/>
        <end position="645"/>
    </location>
</feature>
<dbReference type="OrthoDB" id="9806903at2"/>
<feature type="domain" description="TIR" evidence="2">
    <location>
        <begin position="190"/>
        <end position="347"/>
    </location>
</feature>
<dbReference type="GO" id="GO:0007165">
    <property type="term" value="P:signal transduction"/>
    <property type="evidence" value="ECO:0007669"/>
    <property type="project" value="InterPro"/>
</dbReference>